<accession>A0A5P8K4G6</accession>
<dbReference type="GO" id="GO:0004519">
    <property type="term" value="F:endonuclease activity"/>
    <property type="evidence" value="ECO:0007669"/>
    <property type="project" value="UniProtKB-KW"/>
</dbReference>
<dbReference type="PANTHER" id="PTHR14859:SF1">
    <property type="entry name" value="PGAP2-INTERACTING PROTEIN"/>
    <property type="match status" value="1"/>
</dbReference>
<evidence type="ECO:0000313" key="3">
    <source>
        <dbReference type="Proteomes" id="UP000327294"/>
    </source>
</evidence>
<reference evidence="2 3" key="1">
    <citation type="submission" date="2019-10" db="EMBL/GenBank/DDBJ databases">
        <title>Streptomyces sp. strain GY16 isolated from leaves of Broussonetia papyrifera.</title>
        <authorList>
            <person name="Mo P."/>
        </authorList>
    </citation>
    <scope>NUCLEOTIDE SEQUENCE [LARGE SCALE GENOMIC DNA]</scope>
    <source>
        <strain evidence="2 3">GY16</strain>
    </source>
</reference>
<feature type="domain" description="Endonuclease/exonuclease/phosphatase" evidence="1">
    <location>
        <begin position="4"/>
        <end position="279"/>
    </location>
</feature>
<dbReference type="KEGG" id="sphv:F9278_20455"/>
<dbReference type="RefSeq" id="WP_152169652.1">
    <property type="nucleotide sequence ID" value="NZ_CP045096.1"/>
</dbReference>
<dbReference type="Pfam" id="PF03372">
    <property type="entry name" value="Exo_endo_phos"/>
    <property type="match status" value="1"/>
</dbReference>
<dbReference type="InterPro" id="IPR051916">
    <property type="entry name" value="GPI-anchor_lipid_remodeler"/>
</dbReference>
<keyword evidence="2" id="KW-0378">Hydrolase</keyword>
<name>A0A5P8K4G6_9ACTN</name>
<gene>
    <name evidence="2" type="ORF">F9278_20455</name>
</gene>
<dbReference type="SUPFAM" id="SSF56219">
    <property type="entry name" value="DNase I-like"/>
    <property type="match status" value="1"/>
</dbReference>
<dbReference type="GO" id="GO:0016020">
    <property type="term" value="C:membrane"/>
    <property type="evidence" value="ECO:0007669"/>
    <property type="project" value="GOC"/>
</dbReference>
<evidence type="ECO:0000259" key="1">
    <source>
        <dbReference type="Pfam" id="PF03372"/>
    </source>
</evidence>
<protein>
    <submittedName>
        <fullName evidence="2">Endonuclease</fullName>
    </submittedName>
</protein>
<sequence length="327" mass="34894">MRVVTWNLWWRFGPWQERQKAILAVLRELRPDVVGLQEVWERDGENGGGREGAGNLAGWLAGELGMCWAWGEYGDAARWWRRIGDPGVGIGSAVLSRWPVLERDAIGLPTEEDGGPPTAESGGSTRGALYALLDAPGAPVPFFTTHLSSAPDASALRCRQVTALAGFVARHRGRSAHPPVITGDFNAWPDSDEVRLFGGYKTAPAVPGQCFLDAWEYAEPGAPSATWDPANPYVAESFGPRARIDYIHVGPPGPGGLGHVRAVHRAGDAPVDGVWPSDHMAVVADLADGMDGMDGMDGKEEVEGMDRVNRADGICEADEAGGGTEAH</sequence>
<dbReference type="PANTHER" id="PTHR14859">
    <property type="entry name" value="CALCOFLUOR WHITE HYPERSENSITIVE PROTEIN PRECURSOR"/>
    <property type="match status" value="1"/>
</dbReference>
<keyword evidence="3" id="KW-1185">Reference proteome</keyword>
<dbReference type="AlphaFoldDB" id="A0A5P8K4G6"/>
<dbReference type="InterPro" id="IPR005135">
    <property type="entry name" value="Endo/exonuclease/phosphatase"/>
</dbReference>
<dbReference type="InterPro" id="IPR036691">
    <property type="entry name" value="Endo/exonu/phosph_ase_sf"/>
</dbReference>
<dbReference type="Proteomes" id="UP000327294">
    <property type="component" value="Chromosome"/>
</dbReference>
<keyword evidence="2" id="KW-0540">Nuclease</keyword>
<organism evidence="2 3">
    <name type="scientific">Streptomyces phaeolivaceus</name>
    <dbReference type="NCBI Taxonomy" id="2653200"/>
    <lineage>
        <taxon>Bacteria</taxon>
        <taxon>Bacillati</taxon>
        <taxon>Actinomycetota</taxon>
        <taxon>Actinomycetes</taxon>
        <taxon>Kitasatosporales</taxon>
        <taxon>Streptomycetaceae</taxon>
        <taxon>Streptomyces</taxon>
    </lineage>
</organism>
<dbReference type="Gene3D" id="3.60.10.10">
    <property type="entry name" value="Endonuclease/exonuclease/phosphatase"/>
    <property type="match status" value="1"/>
</dbReference>
<keyword evidence="2" id="KW-0255">Endonuclease</keyword>
<proteinExistence type="predicted"/>
<evidence type="ECO:0000313" key="2">
    <source>
        <dbReference type="EMBL" id="QFQ98183.1"/>
    </source>
</evidence>
<dbReference type="GO" id="GO:0006506">
    <property type="term" value="P:GPI anchor biosynthetic process"/>
    <property type="evidence" value="ECO:0007669"/>
    <property type="project" value="TreeGrafter"/>
</dbReference>
<dbReference type="EMBL" id="CP045096">
    <property type="protein sequence ID" value="QFQ98183.1"/>
    <property type="molecule type" value="Genomic_DNA"/>
</dbReference>